<keyword evidence="3" id="KW-1185">Reference proteome</keyword>
<comment type="caution">
    <text evidence="2">The sequence shown here is derived from an EMBL/GenBank/DDBJ whole genome shotgun (WGS) entry which is preliminary data.</text>
</comment>
<evidence type="ECO:0000256" key="1">
    <source>
        <dbReference type="SAM" id="MobiDB-lite"/>
    </source>
</evidence>
<sequence length="172" mass="18919">MTDNTSFFNMVNASTTLSERWVKVAGEVVTAAREMFGVQLDHEDVASLTAVRTCVLGAHDLDDYMTELSALQKVKDRVPPKAKTKIEPAQKTEAGVSQHRFGSGDAAHALAEEREAMRRFAEARAAGLPPPEDAAKHDPANMSDVEKIRFLMAVPDRARRMALARDWNLTGL</sequence>
<feature type="compositionally biased region" description="Basic and acidic residues" evidence="1">
    <location>
        <begin position="80"/>
        <end position="90"/>
    </location>
</feature>
<dbReference type="RefSeq" id="WP_189380359.1">
    <property type="nucleotide sequence ID" value="NZ_BMYI01000002.1"/>
</dbReference>
<accession>A0ABQ3F8S0</accession>
<organism evidence="2 3">
    <name type="scientific">Gemmobacter nanjingensis</name>
    <dbReference type="NCBI Taxonomy" id="488454"/>
    <lineage>
        <taxon>Bacteria</taxon>
        <taxon>Pseudomonadati</taxon>
        <taxon>Pseudomonadota</taxon>
        <taxon>Alphaproteobacteria</taxon>
        <taxon>Rhodobacterales</taxon>
        <taxon>Paracoccaceae</taxon>
        <taxon>Gemmobacter</taxon>
    </lineage>
</organism>
<gene>
    <name evidence="2" type="ORF">GCM10007291_09860</name>
</gene>
<feature type="region of interest" description="Disordered" evidence="1">
    <location>
        <begin position="80"/>
        <end position="102"/>
    </location>
</feature>
<evidence type="ECO:0000313" key="3">
    <source>
        <dbReference type="Proteomes" id="UP000658305"/>
    </source>
</evidence>
<proteinExistence type="predicted"/>
<protein>
    <submittedName>
        <fullName evidence="2">Uncharacterized protein</fullName>
    </submittedName>
</protein>
<dbReference type="EMBL" id="BMYI01000002">
    <property type="protein sequence ID" value="GHC14307.1"/>
    <property type="molecule type" value="Genomic_DNA"/>
</dbReference>
<evidence type="ECO:0000313" key="2">
    <source>
        <dbReference type="EMBL" id="GHC14307.1"/>
    </source>
</evidence>
<dbReference type="Proteomes" id="UP000658305">
    <property type="component" value="Unassembled WGS sequence"/>
</dbReference>
<name>A0ABQ3F8S0_9RHOB</name>
<reference evidence="3" key="1">
    <citation type="journal article" date="2019" name="Int. J. Syst. Evol. Microbiol.">
        <title>The Global Catalogue of Microorganisms (GCM) 10K type strain sequencing project: providing services to taxonomists for standard genome sequencing and annotation.</title>
        <authorList>
            <consortium name="The Broad Institute Genomics Platform"/>
            <consortium name="The Broad Institute Genome Sequencing Center for Infectious Disease"/>
            <person name="Wu L."/>
            <person name="Ma J."/>
        </authorList>
    </citation>
    <scope>NUCLEOTIDE SEQUENCE [LARGE SCALE GENOMIC DNA]</scope>
    <source>
        <strain evidence="3">KCTC 23298</strain>
    </source>
</reference>